<evidence type="ECO:0000313" key="1">
    <source>
        <dbReference type="EMBL" id="CAD9473542.1"/>
    </source>
</evidence>
<dbReference type="EMBL" id="HBGU01042628">
    <property type="protein sequence ID" value="CAD9473542.1"/>
    <property type="molecule type" value="Transcribed_RNA"/>
</dbReference>
<sequence>MQQVLAAPFVPPVGQKERFLTLCCYYIRPKSQLLPPPVSITKEQLNHLLIGIALQAGLQPPVPSLGNGRWMKELLEMLIPGFKWQGGGSKGRASNATTDAICMVCDPMMQAGCSQDDQHAWIRRYLRIDSSRLSPMHFEYFMHSGRACLSHASSMPYRGRPALTLTDRSSSSEMPIPPEVQQMAQLIQPVTDGTPNCWLVPFGSTMGAFFVFGGPPTITQYCWHPVRVKIDGEMVVHRPAVVPLVGNSDAVRHDLLDHFELTKRGIRQAQYNQTQLIYTRELYCFGRSKDRREGGPPRPNCERACGGLGVCAPGCAGPLTNDHSHHCGARVSICTTPQLLYRGLMRVALVSDHHSQGSTIARVGHDPADRTYARVRADLITRIRTAASIAQFHKQLELRQKIDFQLRLIEILCNNPQRVRNYLLQFLKVALSPSSLLPRVVCAGASQVASQ</sequence>
<name>A0A7S2MB36_9EUKA</name>
<dbReference type="AlphaFoldDB" id="A0A7S2MB36"/>
<reference evidence="1" key="1">
    <citation type="submission" date="2021-01" db="EMBL/GenBank/DDBJ databases">
        <authorList>
            <person name="Corre E."/>
            <person name="Pelletier E."/>
            <person name="Niang G."/>
            <person name="Scheremetjew M."/>
            <person name="Finn R."/>
            <person name="Kale V."/>
            <person name="Holt S."/>
            <person name="Cochrane G."/>
            <person name="Meng A."/>
            <person name="Brown T."/>
            <person name="Cohen L."/>
        </authorList>
    </citation>
    <scope>NUCLEOTIDE SEQUENCE</scope>
    <source>
        <strain evidence="1">UTEX LB 985</strain>
    </source>
</reference>
<protein>
    <submittedName>
        <fullName evidence="1">Uncharacterized protein</fullName>
    </submittedName>
</protein>
<gene>
    <name evidence="1" type="ORF">CBRE1094_LOCUS23215</name>
</gene>
<accession>A0A7S2MB36</accession>
<organism evidence="1">
    <name type="scientific">Haptolina brevifila</name>
    <dbReference type="NCBI Taxonomy" id="156173"/>
    <lineage>
        <taxon>Eukaryota</taxon>
        <taxon>Haptista</taxon>
        <taxon>Haptophyta</taxon>
        <taxon>Prymnesiophyceae</taxon>
        <taxon>Prymnesiales</taxon>
        <taxon>Prymnesiaceae</taxon>
        <taxon>Haptolina</taxon>
    </lineage>
</organism>
<proteinExistence type="predicted"/>